<name>A0ABU0WUS7_9PROT</name>
<gene>
    <name evidence="2" type="ORF">QSG27_27570</name>
</gene>
<comment type="caution">
    <text evidence="2">The sequence shown here is derived from an EMBL/GenBank/DDBJ whole genome shotgun (WGS) entry which is preliminary data.</text>
</comment>
<evidence type="ECO:0000313" key="3">
    <source>
        <dbReference type="Proteomes" id="UP001227317"/>
    </source>
</evidence>
<evidence type="ECO:0000256" key="1">
    <source>
        <dbReference type="SAM" id="MobiDB-lite"/>
    </source>
</evidence>
<accession>A0ABU0WUS7</accession>
<keyword evidence="3" id="KW-1185">Reference proteome</keyword>
<organism evidence="2 3">
    <name type="scientific">Azospirillum isscasi</name>
    <dbReference type="NCBI Taxonomy" id="3053926"/>
    <lineage>
        <taxon>Bacteria</taxon>
        <taxon>Pseudomonadati</taxon>
        <taxon>Pseudomonadota</taxon>
        <taxon>Alphaproteobacteria</taxon>
        <taxon>Rhodospirillales</taxon>
        <taxon>Azospirillaceae</taxon>
        <taxon>Azospirillum</taxon>
    </lineage>
</organism>
<feature type="compositionally biased region" description="Pro residues" evidence="1">
    <location>
        <begin position="295"/>
        <end position="313"/>
    </location>
</feature>
<evidence type="ECO:0000313" key="2">
    <source>
        <dbReference type="EMBL" id="MDQ2106479.1"/>
    </source>
</evidence>
<feature type="region of interest" description="Disordered" evidence="1">
    <location>
        <begin position="276"/>
        <end position="322"/>
    </location>
</feature>
<sequence length="322" mass="35868">PRHGSTGGRNSLDFQAMEAFTRRPYYTAFAGEHGICNVRQIRVAAPVCSVPLTALRRVHADTSRRLSERLRYGIARHAPGIFIDMIAAHIQRDGDDGRVYLHFHLVGRGGTAEEWAALEAYWIGGTGRPETGWLWWTAQDDDRLGRHPAALVQYAAAGLAEELDDEWTPEELVELWHQTRGVSLIRAVGAYRKWLGKLETDGLTVRRHREYGVAEIVPRRPTVRVERLREHLFANVGFSVLRRTVHDFGDGVLREAWHVRGRPGVTAAEIRAVYRDAEDTSTEGTAYPGMTAPTAPSPVPSPPDSVPPAPSPPQNDDDAVPW</sequence>
<dbReference type="Proteomes" id="UP001227317">
    <property type="component" value="Unassembled WGS sequence"/>
</dbReference>
<reference evidence="2 3" key="1">
    <citation type="submission" date="2023-06" db="EMBL/GenBank/DDBJ databases">
        <title>Azospirillum isscasensis sp.nov, a bacterium isolated from rhizosphere soil of rice.</title>
        <authorList>
            <person name="Wang H."/>
        </authorList>
    </citation>
    <scope>NUCLEOTIDE SEQUENCE [LARGE SCALE GENOMIC DNA]</scope>
    <source>
        <strain evidence="2 3">C340-1</strain>
    </source>
</reference>
<dbReference type="EMBL" id="JAUJFI010000254">
    <property type="protein sequence ID" value="MDQ2106479.1"/>
    <property type="molecule type" value="Genomic_DNA"/>
</dbReference>
<protein>
    <submittedName>
        <fullName evidence="2">Uncharacterized protein</fullName>
    </submittedName>
</protein>
<dbReference type="RefSeq" id="WP_306711869.1">
    <property type="nucleotide sequence ID" value="NZ_JAUJFI010000254.1"/>
</dbReference>
<feature type="non-terminal residue" evidence="2">
    <location>
        <position position="1"/>
    </location>
</feature>
<proteinExistence type="predicted"/>